<dbReference type="InterPro" id="IPR014710">
    <property type="entry name" value="RmlC-like_jellyroll"/>
</dbReference>
<keyword evidence="3" id="KW-1185">Reference proteome</keyword>
<dbReference type="SUPFAM" id="SSF51182">
    <property type="entry name" value="RmlC-like cupins"/>
    <property type="match status" value="1"/>
</dbReference>
<accession>A0A7G7WBB2</accession>
<protein>
    <recommendedName>
        <fullName evidence="1">Quercetin 2,3-dioxygenase C-terminal cupin domain-containing protein</fullName>
    </recommendedName>
</protein>
<name>A0A7G7WBB2_9BACT</name>
<dbReference type="EMBL" id="CP060202">
    <property type="protein sequence ID" value="QNH63655.1"/>
    <property type="molecule type" value="Genomic_DNA"/>
</dbReference>
<dbReference type="PANTHER" id="PTHR43212">
    <property type="entry name" value="QUERCETIN 2,3-DIOXYGENASE"/>
    <property type="match status" value="1"/>
</dbReference>
<evidence type="ECO:0000259" key="1">
    <source>
        <dbReference type="Pfam" id="PF17954"/>
    </source>
</evidence>
<dbReference type="PANTHER" id="PTHR43212:SF3">
    <property type="entry name" value="QUERCETIN 2,3-DIOXYGENASE"/>
    <property type="match status" value="1"/>
</dbReference>
<reference evidence="2 3" key="1">
    <citation type="submission" date="2020-08" db="EMBL/GenBank/DDBJ databases">
        <title>Hymenobacter sp. S2-20-2 genome sequencing.</title>
        <authorList>
            <person name="Jin L."/>
        </authorList>
    </citation>
    <scope>NUCLEOTIDE SEQUENCE [LARGE SCALE GENOMIC DNA]</scope>
    <source>
        <strain evidence="2 3">S2-20-2</strain>
    </source>
</reference>
<dbReference type="InterPro" id="IPR012093">
    <property type="entry name" value="Pirin"/>
</dbReference>
<evidence type="ECO:0000313" key="2">
    <source>
        <dbReference type="EMBL" id="QNH63655.1"/>
    </source>
</evidence>
<dbReference type="Gene3D" id="2.60.120.10">
    <property type="entry name" value="Jelly Rolls"/>
    <property type="match status" value="2"/>
</dbReference>
<dbReference type="Proteomes" id="UP000515489">
    <property type="component" value="Chromosome"/>
</dbReference>
<dbReference type="Pfam" id="PF17954">
    <property type="entry name" value="Pirin_C_2"/>
    <property type="match status" value="1"/>
</dbReference>
<sequence>MIRQTPGKIFLAEQRGLLETSQFRRYSTFSFGPYAHEHKGPFGRLHALNEEMLAGGSHLKITAEQDAQVLILPITGTVSAGVGRRQTQVQVEEIQLLRVAAGSTICFTNPYSEEQITFLHIWLNGDSAAPEAAQTFAFSLPELENQLATVIPATDTRLFSLSLGRFAGRHEADYQLDAKAQLFTFVIAGAFEVEGRLLHEKDGLALWHTEEVELEALSNNALVLLLELKNNTQ</sequence>
<gene>
    <name evidence="2" type="ORF">H4317_07625</name>
</gene>
<dbReference type="RefSeq" id="WP_185889531.1">
    <property type="nucleotide sequence ID" value="NZ_CP060202.1"/>
</dbReference>
<dbReference type="InterPro" id="IPR011051">
    <property type="entry name" value="RmlC_Cupin_sf"/>
</dbReference>
<evidence type="ECO:0000313" key="3">
    <source>
        <dbReference type="Proteomes" id="UP000515489"/>
    </source>
</evidence>
<organism evidence="2 3">
    <name type="scientific">Hymenobacter sediminicola</name>
    <dbReference type="NCBI Taxonomy" id="2761579"/>
    <lineage>
        <taxon>Bacteria</taxon>
        <taxon>Pseudomonadati</taxon>
        <taxon>Bacteroidota</taxon>
        <taxon>Cytophagia</taxon>
        <taxon>Cytophagales</taxon>
        <taxon>Hymenobacteraceae</taxon>
        <taxon>Hymenobacter</taxon>
    </lineage>
</organism>
<dbReference type="KEGG" id="hsk:H4317_07625"/>
<feature type="domain" description="Quercetin 2,3-dioxygenase C-terminal cupin" evidence="1">
    <location>
        <begin position="160"/>
        <end position="228"/>
    </location>
</feature>
<dbReference type="InterPro" id="IPR041602">
    <property type="entry name" value="Quercetinase_C"/>
</dbReference>
<proteinExistence type="predicted"/>
<dbReference type="AlphaFoldDB" id="A0A7G7WBB2"/>